<keyword evidence="1" id="KW-1133">Transmembrane helix</keyword>
<name>A0A1J8R3W2_9AGAM</name>
<feature type="transmembrane region" description="Helical" evidence="1">
    <location>
        <begin position="155"/>
        <end position="182"/>
    </location>
</feature>
<dbReference type="AlphaFoldDB" id="A0A1J8R3W2"/>
<sequence>MTRLFITRTTSLLISSFGAVFNFALAARLLGAWRSFKWEPESEWESSQYSISRDGVRLVWALLCAYFAAASAICFFGLAGIIRSKPSFVRIYRDYIIGDFVFGTLFAAIGSYAAFSPTVRSNICELLSRQPDMLRDFIDLGLTFENCEPWFERGVFAFMVILVVITVIRLHFVLALSTYYTILVRHQGFHLLSHKPNTDERRPERIYILPAHSSASKGRSASDLEFSGAPVYAPVPLTQISPRVAEELLANATEAWISRIDSAQPFVQSCNLSIVRCSPMHPGPGAVQTADLISLEDEKA</sequence>
<accession>A0A1J8R3W2</accession>
<evidence type="ECO:0000313" key="3">
    <source>
        <dbReference type="Proteomes" id="UP000183567"/>
    </source>
</evidence>
<reference evidence="2 3" key="1">
    <citation type="submission" date="2016-03" db="EMBL/GenBank/DDBJ databases">
        <title>Comparative genomics of the ectomycorrhizal sister species Rhizopogon vinicolor and Rhizopogon vesiculosus (Basidiomycota: Boletales) reveals a divergence of the mating type B locus.</title>
        <authorList>
            <person name="Mujic A.B."/>
            <person name="Kuo A."/>
            <person name="Tritt A."/>
            <person name="Lipzen A."/>
            <person name="Chen C."/>
            <person name="Johnson J."/>
            <person name="Sharma A."/>
            <person name="Barry K."/>
            <person name="Grigoriev I.V."/>
            <person name="Spatafora J.W."/>
        </authorList>
    </citation>
    <scope>NUCLEOTIDE SEQUENCE [LARGE SCALE GENOMIC DNA]</scope>
    <source>
        <strain evidence="2 3">AM-OR11-056</strain>
    </source>
</reference>
<proteinExistence type="predicted"/>
<keyword evidence="1" id="KW-0472">Membrane</keyword>
<protein>
    <submittedName>
        <fullName evidence="2">Uncharacterized protein</fullName>
    </submittedName>
</protein>
<keyword evidence="3" id="KW-1185">Reference proteome</keyword>
<evidence type="ECO:0000256" key="1">
    <source>
        <dbReference type="SAM" id="Phobius"/>
    </source>
</evidence>
<dbReference type="OrthoDB" id="2355659at2759"/>
<dbReference type="EMBL" id="LVVM01000621">
    <property type="protein sequence ID" value="OJA20329.1"/>
    <property type="molecule type" value="Genomic_DNA"/>
</dbReference>
<organism evidence="2 3">
    <name type="scientific">Rhizopogon vesiculosus</name>
    <dbReference type="NCBI Taxonomy" id="180088"/>
    <lineage>
        <taxon>Eukaryota</taxon>
        <taxon>Fungi</taxon>
        <taxon>Dikarya</taxon>
        <taxon>Basidiomycota</taxon>
        <taxon>Agaricomycotina</taxon>
        <taxon>Agaricomycetes</taxon>
        <taxon>Agaricomycetidae</taxon>
        <taxon>Boletales</taxon>
        <taxon>Suillineae</taxon>
        <taxon>Rhizopogonaceae</taxon>
        <taxon>Rhizopogon</taxon>
    </lineage>
</organism>
<feature type="transmembrane region" description="Helical" evidence="1">
    <location>
        <begin position="94"/>
        <end position="115"/>
    </location>
</feature>
<comment type="caution">
    <text evidence="2">The sequence shown here is derived from an EMBL/GenBank/DDBJ whole genome shotgun (WGS) entry which is preliminary data.</text>
</comment>
<dbReference type="Proteomes" id="UP000183567">
    <property type="component" value="Unassembled WGS sequence"/>
</dbReference>
<gene>
    <name evidence="2" type="ORF">AZE42_05437</name>
</gene>
<feature type="transmembrane region" description="Helical" evidence="1">
    <location>
        <begin position="58"/>
        <end position="82"/>
    </location>
</feature>
<keyword evidence="1" id="KW-0812">Transmembrane</keyword>
<evidence type="ECO:0000313" key="2">
    <source>
        <dbReference type="EMBL" id="OJA20329.1"/>
    </source>
</evidence>